<sequence>MNKIHNHIPQQQVPIHHIQQQQQTQVNNNKIQNIQPTNQVHSSSPTSSSSSTNIETPSAVLHLRSLPTQTKDSDIYQLTSDLKVGRCVAIRILEKHQALLEMDSIEAATRVYQYAQNNVFCLYGKPIQISYSRSKTINQQPSGNVLLCTIENPGMNTINVDHLHHIFLKYGEVFRIVIFNKTSLQALIEFSNSDAANNAKKHLNNVPIFQNNQGTLRIEISKTEKLNVMHNTEKTKDFTKPLPTILPPYFQQNFNQPQMPSPTVIHNFNNTHSNNSNNINHHQQQAHHQNIHHLSTVQQHQHQHQQQSHHQQQQQVLSQQHHNHQQQTVNNNINNSNMMVNNGNGLNRTSVLLVHGLDEDVMNCDRIFNLFSIYGNVLKIKILSTKKGAAMVQMEDSQQAETAIRYYHQLSMFGEALQIHYSKHLTITDSHNPDSPNLSKDFTGSPLNRFSHPINTYKHIYKPSPTLYFSNVPKDFTEASFNQLFASLNTHKPIAIKNFSLPGSSSNTVTSSPSTTTTTNSNTNTSSTSNNNSTTANNNNNNNTSSTTTSNSTSIVNGSSSNTTQDPKHTDKIVGLIEFSSLSNALEALVLANNIQPANSHYTIRLSFSNSSVLPHTPKTTVSSPITNNNTVTTQNNSSSSTPTQNNNNIMNNTTSPKAHH</sequence>
<dbReference type="OrthoDB" id="302770at2759"/>
<name>A0A151ZBQ7_TIELA</name>
<gene>
    <name evidence="4" type="ORF">DLAC_08338</name>
</gene>
<evidence type="ECO:0000259" key="3">
    <source>
        <dbReference type="PROSITE" id="PS50102"/>
    </source>
</evidence>
<feature type="domain" description="RRM" evidence="3">
    <location>
        <begin position="143"/>
        <end position="223"/>
    </location>
</feature>
<dbReference type="STRING" id="361077.A0A151ZBQ7"/>
<reference evidence="4 5" key="1">
    <citation type="submission" date="2015-12" db="EMBL/GenBank/DDBJ databases">
        <title>Dictyostelia acquired genes for synthesis and detection of signals that induce cell-type specialization by lateral gene transfer from prokaryotes.</title>
        <authorList>
            <person name="Gloeckner G."/>
            <person name="Schaap P."/>
        </authorList>
    </citation>
    <scope>NUCLEOTIDE SEQUENCE [LARGE SCALE GENOMIC DNA]</scope>
    <source>
        <strain evidence="4 5">TK</strain>
    </source>
</reference>
<comment type="caution">
    <text evidence="4">The sequence shown here is derived from an EMBL/GenBank/DDBJ whole genome shotgun (WGS) entry which is preliminary data.</text>
</comment>
<dbReference type="Proteomes" id="UP000076078">
    <property type="component" value="Unassembled WGS sequence"/>
</dbReference>
<feature type="region of interest" description="Disordered" evidence="2">
    <location>
        <begin position="36"/>
        <end position="55"/>
    </location>
</feature>
<feature type="domain" description="RRM" evidence="3">
    <location>
        <begin position="59"/>
        <end position="134"/>
    </location>
</feature>
<feature type="region of interest" description="Disordered" evidence="2">
    <location>
        <begin position="1"/>
        <end position="25"/>
    </location>
</feature>
<dbReference type="PROSITE" id="PS50102">
    <property type="entry name" value="RRM"/>
    <property type="match status" value="3"/>
</dbReference>
<evidence type="ECO:0000256" key="2">
    <source>
        <dbReference type="SAM" id="MobiDB-lite"/>
    </source>
</evidence>
<dbReference type="GO" id="GO:0003723">
    <property type="term" value="F:RNA binding"/>
    <property type="evidence" value="ECO:0007669"/>
    <property type="project" value="UniProtKB-UniRule"/>
</dbReference>
<feature type="compositionally biased region" description="Low complexity" evidence="2">
    <location>
        <begin position="7"/>
        <end position="25"/>
    </location>
</feature>
<feature type="region of interest" description="Disordered" evidence="2">
    <location>
        <begin position="499"/>
        <end position="568"/>
    </location>
</feature>
<dbReference type="AlphaFoldDB" id="A0A151ZBQ7"/>
<dbReference type="InterPro" id="IPR012677">
    <property type="entry name" value="Nucleotide-bd_a/b_plait_sf"/>
</dbReference>
<dbReference type="SMART" id="SM00360">
    <property type="entry name" value="RRM"/>
    <property type="match status" value="4"/>
</dbReference>
<feature type="region of interest" description="Disordered" evidence="2">
    <location>
        <begin position="619"/>
        <end position="661"/>
    </location>
</feature>
<dbReference type="InterPro" id="IPR000504">
    <property type="entry name" value="RRM_dom"/>
</dbReference>
<feature type="compositionally biased region" description="Low complexity" evidence="2">
    <location>
        <begin position="627"/>
        <end position="655"/>
    </location>
</feature>
<dbReference type="OMA" id="VEMADEY"/>
<dbReference type="SUPFAM" id="SSF54928">
    <property type="entry name" value="RNA-binding domain, RBD"/>
    <property type="match status" value="3"/>
</dbReference>
<dbReference type="InterPro" id="IPR035979">
    <property type="entry name" value="RBD_domain_sf"/>
</dbReference>
<keyword evidence="1" id="KW-0694">RNA-binding</keyword>
<feature type="region of interest" description="Disordered" evidence="2">
    <location>
        <begin position="269"/>
        <end position="325"/>
    </location>
</feature>
<feature type="domain" description="RRM" evidence="3">
    <location>
        <begin position="350"/>
        <end position="424"/>
    </location>
</feature>
<dbReference type="Gene3D" id="3.30.70.330">
    <property type="match status" value="4"/>
</dbReference>
<feature type="compositionally biased region" description="Low complexity" evidence="2">
    <location>
        <begin position="42"/>
        <end position="52"/>
    </location>
</feature>
<dbReference type="Pfam" id="PF13893">
    <property type="entry name" value="RRM_5"/>
    <property type="match status" value="3"/>
</dbReference>
<dbReference type="PANTHER" id="PTHR15592">
    <property type="entry name" value="MATRIN 3/NUCLEAR PROTEIN 220-RELATED"/>
    <property type="match status" value="1"/>
</dbReference>
<protein>
    <recommendedName>
        <fullName evidence="3">RRM domain-containing protein</fullName>
    </recommendedName>
</protein>
<accession>A0A151ZBQ7</accession>
<proteinExistence type="predicted"/>
<keyword evidence="5" id="KW-1185">Reference proteome</keyword>
<dbReference type="FunCoup" id="A0A151ZBQ7">
    <property type="interactions" value="2"/>
</dbReference>
<dbReference type="CDD" id="cd12424">
    <property type="entry name" value="RRM3_hnRNPL_like"/>
    <property type="match status" value="1"/>
</dbReference>
<evidence type="ECO:0000256" key="1">
    <source>
        <dbReference type="PROSITE-ProRule" id="PRU00176"/>
    </source>
</evidence>
<dbReference type="InParanoid" id="A0A151ZBQ7"/>
<evidence type="ECO:0000313" key="5">
    <source>
        <dbReference type="Proteomes" id="UP000076078"/>
    </source>
</evidence>
<feature type="compositionally biased region" description="Low complexity" evidence="2">
    <location>
        <begin position="504"/>
        <end position="564"/>
    </location>
</feature>
<organism evidence="4 5">
    <name type="scientific">Tieghemostelium lacteum</name>
    <name type="common">Slime mold</name>
    <name type="synonym">Dictyostelium lacteum</name>
    <dbReference type="NCBI Taxonomy" id="361077"/>
    <lineage>
        <taxon>Eukaryota</taxon>
        <taxon>Amoebozoa</taxon>
        <taxon>Evosea</taxon>
        <taxon>Eumycetozoa</taxon>
        <taxon>Dictyostelia</taxon>
        <taxon>Dictyosteliales</taxon>
        <taxon>Raperosteliaceae</taxon>
        <taxon>Tieghemostelium</taxon>
    </lineage>
</organism>
<dbReference type="EMBL" id="LODT01000035">
    <property type="protein sequence ID" value="KYQ91382.1"/>
    <property type="molecule type" value="Genomic_DNA"/>
</dbReference>
<evidence type="ECO:0000313" key="4">
    <source>
        <dbReference type="EMBL" id="KYQ91382.1"/>
    </source>
</evidence>